<dbReference type="EC" id="2.7.13.3" evidence="2"/>
<dbReference type="Gene3D" id="2.60.40.10">
    <property type="entry name" value="Immunoglobulins"/>
    <property type="match status" value="1"/>
</dbReference>
<dbReference type="Proteomes" id="UP000305848">
    <property type="component" value="Unassembled WGS sequence"/>
</dbReference>
<keyword evidence="4" id="KW-1133">Transmembrane helix</keyword>
<protein>
    <recommendedName>
        <fullName evidence="2">histidine kinase</fullName>
        <ecNumber evidence="2">2.7.13.3</ecNumber>
    </recommendedName>
</protein>
<evidence type="ECO:0000313" key="6">
    <source>
        <dbReference type="EMBL" id="TKK69330.1"/>
    </source>
</evidence>
<dbReference type="InterPro" id="IPR036097">
    <property type="entry name" value="HisK_dim/P_sf"/>
</dbReference>
<evidence type="ECO:0000256" key="1">
    <source>
        <dbReference type="ARBA" id="ARBA00000085"/>
    </source>
</evidence>
<gene>
    <name evidence="6" type="ORF">FC093_08420</name>
</gene>
<evidence type="ECO:0000259" key="5">
    <source>
        <dbReference type="PROSITE" id="PS50109"/>
    </source>
</evidence>
<dbReference type="InterPro" id="IPR011123">
    <property type="entry name" value="Y_Y_Y"/>
</dbReference>
<comment type="caution">
    <text evidence="6">The sequence shown here is derived from an EMBL/GenBank/DDBJ whole genome shotgun (WGS) entry which is preliminary data.</text>
</comment>
<dbReference type="Pfam" id="PF02518">
    <property type="entry name" value="HATPase_c"/>
    <property type="match status" value="1"/>
</dbReference>
<dbReference type="Gene3D" id="3.30.565.10">
    <property type="entry name" value="Histidine kinase-like ATPase, C-terminal domain"/>
    <property type="match status" value="1"/>
</dbReference>
<dbReference type="SMART" id="SM00388">
    <property type="entry name" value="HisKA"/>
    <property type="match status" value="1"/>
</dbReference>
<dbReference type="SUPFAM" id="SSF55874">
    <property type="entry name" value="ATPase domain of HSP90 chaperone/DNA topoisomerase II/histidine kinase"/>
    <property type="match status" value="1"/>
</dbReference>
<accession>A0A4U3L333</accession>
<sequence>MNKIFVLLIIICFSFAINSCNERNRNIPLPKYVIQSKTIALHWSAPQKIRFYDTSKLIVTTKKLDFDALPEEVYDSTVAQPFSKKPVVTHFNWDSLPRAAFNYNTLPSKPFHFKTYAVTPEIIKAGPLVFKQMTNQPFFEITNAEDIIGKQQVDCTLEDKAGFIWIASRNGLFRYDGENLVRYLKARLQINSLREDDKGQIWVSFFKYSSGERGLFVLNTEKNVLQELDAKQMQMEGSIPWDFAFDSYGKLWVETHSGMRIIDLHKNVIKSFTVKQGLSADTARSLLQDEEKNMWITTNNGLDIINAKQNTISYFKKENGLPSDTTWRIAKDEEKRIWVDDAHGGLSVIDRHAGTINHLDWTTTNFKPTLQTFYVYNMMDDGNGNMLVDYLDYSTRTHDLKIINPKNNTTREIRFPSEEGWIGSSLLDKNGQIWLSNYGNLEILNKNGYDTHHAGNTNITALAEDARNNIWISDVGKGIKILNPVTGKAKILNKAAGLSNDTLGVKCIDGKIYVATPSGLDIIDSGYTTITYLGKMPTAYPVLHKGNIWLQNFRTGSFEAFNLEKKLRFHVDISLGKQDENLQQIQDKEANILLCTGSNVLGVIDSGSAYIRYTDTVLSAESTVFKPMCSDTLGNTWIAIDTVLFKINKRRDSVTMFSPQNGLFNSYIKSLNEYNGCIYSGTFAGVNIITPPNPFTGNTWCIQSLGKNEGFSANLGEFQNDGISHNGIYWWVGNGGITFLPPLQLNKPVLSKTYITSVDVYNEPQHFSNKRGEYTVTGDTLWDANTNNYYLKGQKLNMVSNAYGNKMKWDSITGPYNMPVNLTMPYDMNNLQFHFVQSNEGTGDAEYRYYLEGYDSAWSETTTNTSSRNYFELPAGKYTFKVSSLNSYEWSKPAEFSFTIASPWWKSWWAFVIYFVLIALIYAAFRSFNLKRQNKLLEVKVNQRTAQLNQSLKELKSTQAQLIQSEKMASLGELTAGIAHEIQNPLNFVNNFSEVNVELIEELKSERSKVKHENGEPEDEILNDIEQNLQKILHHGKRADSIVKGMLQHSRANSGKKELTEINALVDECVRLSYHGMRAKSKEFNATININLDESIGRTDVVPQDISRVLLNLLNNAFYAVDEKKKSPQSLKGSEGYEPTVSVCTKRLDGKVEIQVKDNGNGISRNIVDKIFQPFFTTKPTGQGTGLGLSLSYDIVKAHGGEIKVESKEGEGTALIIQLPA</sequence>
<keyword evidence="4" id="KW-0472">Membrane</keyword>
<dbReference type="InterPro" id="IPR003594">
    <property type="entry name" value="HATPase_dom"/>
</dbReference>
<dbReference type="PRINTS" id="PR00344">
    <property type="entry name" value="BCTRLSENSOR"/>
</dbReference>
<dbReference type="PANTHER" id="PTHR43547">
    <property type="entry name" value="TWO-COMPONENT HISTIDINE KINASE"/>
    <property type="match status" value="1"/>
</dbReference>
<reference evidence="6 7" key="1">
    <citation type="submission" date="2019-05" db="EMBL/GenBank/DDBJ databases">
        <title>Panacibacter sp. strain 17mud1-8 Genome sequencing and assembly.</title>
        <authorList>
            <person name="Chhetri G."/>
        </authorList>
    </citation>
    <scope>NUCLEOTIDE SEQUENCE [LARGE SCALE GENOMIC DNA]</scope>
    <source>
        <strain evidence="6 7">17mud1-8</strain>
    </source>
</reference>
<keyword evidence="3" id="KW-0597">Phosphoprotein</keyword>
<name>A0A4U3L333_9BACT</name>
<evidence type="ECO:0000256" key="3">
    <source>
        <dbReference type="ARBA" id="ARBA00022553"/>
    </source>
</evidence>
<evidence type="ECO:0000256" key="2">
    <source>
        <dbReference type="ARBA" id="ARBA00012438"/>
    </source>
</evidence>
<keyword evidence="7" id="KW-1185">Reference proteome</keyword>
<keyword evidence="4" id="KW-0812">Transmembrane</keyword>
<dbReference type="RefSeq" id="WP_137261325.1">
    <property type="nucleotide sequence ID" value="NZ_SZQL01000005.1"/>
</dbReference>
<evidence type="ECO:0000313" key="7">
    <source>
        <dbReference type="Proteomes" id="UP000305848"/>
    </source>
</evidence>
<dbReference type="CDD" id="cd00082">
    <property type="entry name" value="HisKA"/>
    <property type="match status" value="1"/>
</dbReference>
<dbReference type="AlphaFoldDB" id="A0A4U3L333"/>
<dbReference type="SUPFAM" id="SSF47384">
    <property type="entry name" value="Homodimeric domain of signal transducing histidine kinase"/>
    <property type="match status" value="1"/>
</dbReference>
<dbReference type="Pfam" id="PF07495">
    <property type="entry name" value="Y_Y_Y"/>
    <property type="match status" value="1"/>
</dbReference>
<dbReference type="GO" id="GO:0000155">
    <property type="term" value="F:phosphorelay sensor kinase activity"/>
    <property type="evidence" value="ECO:0007669"/>
    <property type="project" value="InterPro"/>
</dbReference>
<dbReference type="Gene3D" id="1.10.287.130">
    <property type="match status" value="1"/>
</dbReference>
<dbReference type="InterPro" id="IPR004358">
    <property type="entry name" value="Sig_transdc_His_kin-like_C"/>
</dbReference>
<dbReference type="InterPro" id="IPR005467">
    <property type="entry name" value="His_kinase_dom"/>
</dbReference>
<feature type="domain" description="Histidine kinase" evidence="5">
    <location>
        <begin position="977"/>
        <end position="1221"/>
    </location>
</feature>
<dbReference type="Gene3D" id="2.130.10.10">
    <property type="entry name" value="YVTN repeat-like/Quinoprotein amine dehydrogenase"/>
    <property type="match status" value="3"/>
</dbReference>
<dbReference type="SMART" id="SM00387">
    <property type="entry name" value="HATPase_c"/>
    <property type="match status" value="1"/>
</dbReference>
<evidence type="ECO:0000256" key="4">
    <source>
        <dbReference type="SAM" id="Phobius"/>
    </source>
</evidence>
<dbReference type="InterPro" id="IPR036890">
    <property type="entry name" value="HATPase_C_sf"/>
</dbReference>
<dbReference type="PROSITE" id="PS50109">
    <property type="entry name" value="HIS_KIN"/>
    <property type="match status" value="1"/>
</dbReference>
<dbReference type="OrthoDB" id="9809670at2"/>
<dbReference type="SUPFAM" id="SSF63829">
    <property type="entry name" value="Calcium-dependent phosphotriesterase"/>
    <property type="match status" value="2"/>
</dbReference>
<dbReference type="InterPro" id="IPR013783">
    <property type="entry name" value="Ig-like_fold"/>
</dbReference>
<dbReference type="CDD" id="cd00063">
    <property type="entry name" value="FN3"/>
    <property type="match status" value="1"/>
</dbReference>
<feature type="transmembrane region" description="Helical" evidence="4">
    <location>
        <begin position="907"/>
        <end position="925"/>
    </location>
</feature>
<dbReference type="InterPro" id="IPR003961">
    <property type="entry name" value="FN3_dom"/>
</dbReference>
<dbReference type="InterPro" id="IPR015943">
    <property type="entry name" value="WD40/YVTN_repeat-like_dom_sf"/>
</dbReference>
<dbReference type="PANTHER" id="PTHR43547:SF2">
    <property type="entry name" value="HYBRID SIGNAL TRANSDUCTION HISTIDINE KINASE C"/>
    <property type="match status" value="1"/>
</dbReference>
<organism evidence="6 7">
    <name type="scientific">Ilyomonas limi</name>
    <dbReference type="NCBI Taxonomy" id="2575867"/>
    <lineage>
        <taxon>Bacteria</taxon>
        <taxon>Pseudomonadati</taxon>
        <taxon>Bacteroidota</taxon>
        <taxon>Chitinophagia</taxon>
        <taxon>Chitinophagales</taxon>
        <taxon>Chitinophagaceae</taxon>
        <taxon>Ilyomonas</taxon>
    </lineage>
</organism>
<dbReference type="EMBL" id="SZQL01000005">
    <property type="protein sequence ID" value="TKK69330.1"/>
    <property type="molecule type" value="Genomic_DNA"/>
</dbReference>
<dbReference type="InterPro" id="IPR003661">
    <property type="entry name" value="HisK_dim/P_dom"/>
</dbReference>
<proteinExistence type="predicted"/>
<comment type="catalytic activity">
    <reaction evidence="1">
        <text>ATP + protein L-histidine = ADP + protein N-phospho-L-histidine.</text>
        <dbReference type="EC" id="2.7.13.3"/>
    </reaction>
</comment>